<feature type="transmembrane region" description="Helical" evidence="7">
    <location>
        <begin position="271"/>
        <end position="291"/>
    </location>
</feature>
<dbReference type="Pfam" id="PF01728">
    <property type="entry name" value="FtsJ"/>
    <property type="match status" value="1"/>
</dbReference>
<evidence type="ECO:0000256" key="4">
    <source>
        <dbReference type="ARBA" id="ARBA00022989"/>
    </source>
</evidence>
<dbReference type="EMBL" id="KZ110597">
    <property type="protein sequence ID" value="OSX62146.1"/>
    <property type="molecule type" value="Genomic_DNA"/>
</dbReference>
<feature type="compositionally biased region" description="Acidic residues" evidence="6">
    <location>
        <begin position="225"/>
        <end position="246"/>
    </location>
</feature>
<feature type="compositionally biased region" description="Low complexity" evidence="6">
    <location>
        <begin position="652"/>
        <end position="662"/>
    </location>
</feature>
<dbReference type="InterPro" id="IPR002877">
    <property type="entry name" value="RNA_MeTrfase_FtsJ_dom"/>
</dbReference>
<dbReference type="GO" id="GO:0008168">
    <property type="term" value="F:methyltransferase activity"/>
    <property type="evidence" value="ECO:0007669"/>
    <property type="project" value="InterPro"/>
</dbReference>
<dbReference type="Gene3D" id="3.40.50.150">
    <property type="entry name" value="Vaccinia Virus protein VP39"/>
    <property type="match status" value="1"/>
</dbReference>
<evidence type="ECO:0000256" key="3">
    <source>
        <dbReference type="ARBA" id="ARBA00022729"/>
    </source>
</evidence>
<comment type="subcellular location">
    <subcellularLocation>
        <location evidence="1">Membrane</location>
        <topology evidence="1">Single-pass membrane protein</topology>
    </subcellularLocation>
</comment>
<dbReference type="STRING" id="670580.A0A1X6N106"/>
<feature type="chain" id="PRO_5010880756" description="Ribosomal RNA methyltransferase FtsJ domain-containing protein" evidence="8">
    <location>
        <begin position="20"/>
        <end position="1500"/>
    </location>
</feature>
<dbReference type="OrthoDB" id="5590473at2759"/>
<feature type="compositionally biased region" description="Basic and acidic residues" evidence="6">
    <location>
        <begin position="622"/>
        <end position="632"/>
    </location>
</feature>
<evidence type="ECO:0000256" key="1">
    <source>
        <dbReference type="ARBA" id="ARBA00004167"/>
    </source>
</evidence>
<evidence type="ECO:0000256" key="5">
    <source>
        <dbReference type="ARBA" id="ARBA00023136"/>
    </source>
</evidence>
<keyword evidence="5 7" id="KW-0472">Membrane</keyword>
<reference evidence="10 11" key="1">
    <citation type="submission" date="2017-04" db="EMBL/GenBank/DDBJ databases">
        <title>Genome Sequence of the Model Brown-Rot Fungus Postia placenta SB12.</title>
        <authorList>
            <consortium name="DOE Joint Genome Institute"/>
            <person name="Gaskell J."/>
            <person name="Kersten P."/>
            <person name="Larrondo L.F."/>
            <person name="Canessa P."/>
            <person name="Martinez D."/>
            <person name="Hibbett D."/>
            <person name="Schmoll M."/>
            <person name="Kubicek C.P."/>
            <person name="Martinez A.T."/>
            <person name="Yadav J."/>
            <person name="Master E."/>
            <person name="Magnuson J.K."/>
            <person name="James T."/>
            <person name="Yaver D."/>
            <person name="Berka R."/>
            <person name="Labutti K."/>
            <person name="Lipzen A."/>
            <person name="Aerts A."/>
            <person name="Barry K."/>
            <person name="Henrissat B."/>
            <person name="Blanchette R."/>
            <person name="Grigoriev I."/>
            <person name="Cullen D."/>
        </authorList>
    </citation>
    <scope>NUCLEOTIDE SEQUENCE [LARGE SCALE GENOMIC DNA]</scope>
    <source>
        <strain evidence="10 11">MAD-698-R-SB12</strain>
    </source>
</reference>
<evidence type="ECO:0000256" key="7">
    <source>
        <dbReference type="SAM" id="Phobius"/>
    </source>
</evidence>
<feature type="compositionally biased region" description="Basic and acidic residues" evidence="6">
    <location>
        <begin position="247"/>
        <end position="260"/>
    </location>
</feature>
<evidence type="ECO:0000256" key="8">
    <source>
        <dbReference type="SAM" id="SignalP"/>
    </source>
</evidence>
<keyword evidence="11" id="KW-1185">Reference proteome</keyword>
<accession>A0A1X6N106</accession>
<feature type="signal peptide" evidence="8">
    <location>
        <begin position="1"/>
        <end position="19"/>
    </location>
</feature>
<feature type="compositionally biased region" description="Gly residues" evidence="6">
    <location>
        <begin position="898"/>
        <end position="908"/>
    </location>
</feature>
<name>A0A1X6N106_9APHY</name>
<dbReference type="GO" id="GO:0016020">
    <property type="term" value="C:membrane"/>
    <property type="evidence" value="ECO:0007669"/>
    <property type="project" value="UniProtKB-SubCell"/>
</dbReference>
<evidence type="ECO:0000256" key="2">
    <source>
        <dbReference type="ARBA" id="ARBA00022692"/>
    </source>
</evidence>
<dbReference type="SUPFAM" id="SSF50911">
    <property type="entry name" value="Mannose 6-phosphate receptor domain"/>
    <property type="match status" value="1"/>
</dbReference>
<dbReference type="RefSeq" id="XP_024338940.1">
    <property type="nucleotide sequence ID" value="XM_024485496.1"/>
</dbReference>
<dbReference type="Proteomes" id="UP000194127">
    <property type="component" value="Unassembled WGS sequence"/>
</dbReference>
<feature type="region of interest" description="Disordered" evidence="6">
    <location>
        <begin position="215"/>
        <end position="260"/>
    </location>
</feature>
<feature type="region of interest" description="Disordered" evidence="6">
    <location>
        <begin position="516"/>
        <end position="553"/>
    </location>
</feature>
<dbReference type="CDD" id="cd18724">
    <property type="entry name" value="PIN_LabA-like"/>
    <property type="match status" value="1"/>
</dbReference>
<dbReference type="Pfam" id="PF09451">
    <property type="entry name" value="ATG27"/>
    <property type="match status" value="1"/>
</dbReference>
<feature type="compositionally biased region" description="Low complexity" evidence="6">
    <location>
        <begin position="519"/>
        <end position="532"/>
    </location>
</feature>
<dbReference type="InterPro" id="IPR009011">
    <property type="entry name" value="Man6P_isomerase_rcpt-bd_dom_sf"/>
</dbReference>
<protein>
    <recommendedName>
        <fullName evidence="9">Ribosomal RNA methyltransferase FtsJ domain-containing protein</fullName>
    </recommendedName>
</protein>
<evidence type="ECO:0000313" key="11">
    <source>
        <dbReference type="Proteomes" id="UP000194127"/>
    </source>
</evidence>
<gene>
    <name evidence="10" type="ORF">POSPLADRAFT_1142942</name>
</gene>
<dbReference type="GeneID" id="36330445"/>
<feature type="domain" description="Ribosomal RNA methyltransferase FtsJ" evidence="9">
    <location>
        <begin position="1196"/>
        <end position="1369"/>
    </location>
</feature>
<keyword evidence="4 7" id="KW-1133">Transmembrane helix</keyword>
<feature type="compositionally biased region" description="Basic residues" evidence="6">
    <location>
        <begin position="604"/>
        <end position="616"/>
    </location>
</feature>
<sequence length="1500" mass="167248">MHAAAVPLLASLLCYVVAAAAVTEEPLHTLKKSCQFTLGNRRFDLCPVFEGNEGGWNVAYDRQTPPTVTKTEYKISFAGALKKSKKVPSHEQCPDGTWICLIGQCSRAVYDARLTEHIAGELSLPDEGDSFARDDYVPGVNITAKLVPARTQTKHDILHIHLHGGYYVYRQQKADFQFVCDHQVDEPSSPGMLWNWNGTHTFEWRTKHACGERLATPTKPASEPEPTDEPKPDDDEEQDADAPPQDDENKKTKGEHKLLDPDLVGARSRQYMMTLAASSAAVMLVLMYILYFPPPRVRQMITKYVKTHPWLLRSRVGERVLVRWAYEDFSVDGAEEDTMVNDREFEGMIALDEQIPLKPSPRRTVTDPWCIYVTVSNPRLIIDIRDIPQSDLYDSDPDTGRPNRGSSRLDPIPLYARLEHVLLRTLVSNLSQLIHYCIMVQSVSDSAFSPAPFSPFSSYSVASGVTSDGGPVHPADVVNATASSLGFSLSDYDSEVAQISPVWSRGQLSAYLSYSSPESVSRGRSPPSDSDSTASDVERRTLLEMDDPIAGTIGEPSLGYLDEALEFLAAERAKLLAQRELGLKGNSSSTTTTTTSDGVWRHVIQPRRKRRRKKNRSVQEVSRVRISERDQETLTESTTADDHDGDADDGYDSSSSVDVTSSPQARAKAAASFHDKQDKQGKRRPRPLAPTEKLRLHHSKSTPNLIPPVSIPLDARALHLRNLAHKLRLFFPQDVVALRTILSPESANQGFVDTRGPEPRSQDTLIHVFIDHSNILIGFLSYLRRHAHRVTHIRSRYMSHAALALILERGRPITRRVLVASSPLYQPVNTAEQLGYEVRVYARVPDTGDGADRQPHISHTDHHTPSRIRGRKGGPSQSQKHSHRTSMGGGTSTESDAGGNGNGNGVAGGNATRVRYREQGVDELLQLKLHQAIADADEVPPGATIVLATGDGNVGQFNEEGFLGCVRTALKKGWRVELYAWEGGLSRAWMREFGEGSFSSRFEVHMLDRFAADLLEVRRVTMLIGSRSQNVDSGTMRITVLEAPVLPFPRGLRPQRHTVAKCVLFIRARYEDAFWKSFSLTMTMAQLPAIPSLTSVTQVDEYVDNHSFELRHDAVVKLNSFEVDFWDMTISLRRLLLLKALYRSNPAVDERFHERRDIHLHAIESTDEPSPMHLYAFAKAFSLINRANNGCFGGGKVHRFLDLGCSPGGFSSYLLRHNRGVQGVGIDLPNEEAKFPLQIDPTFRESYRMRYDDIMAFVSRSVNAGTPLVIPNHDDPSTHYDLVIAGAFPVLQGPIPWWHRIQLVLSQILIVFANIETGGSAVIAITTKAFLWIVDVIGLLRQSFAAVTAHKTGKLHAVRTSCYLVCRGFRATPEEVDRFTGRLHSALRYLMEVSDGSSIDNNGRWHSDGNPEELPLITGESAAEIFNAQHQHVLGLFEPLWDYQYAAIREDFAQVLVGKYGGVITMPITQIYPKSWRSQQHLRSLPFANGVLGYPRQPPM</sequence>
<dbReference type="InterPro" id="IPR029063">
    <property type="entry name" value="SAM-dependent_MTases_sf"/>
</dbReference>
<feature type="region of interest" description="Disordered" evidence="6">
    <location>
        <begin position="845"/>
        <end position="910"/>
    </location>
</feature>
<organism evidence="10 11">
    <name type="scientific">Postia placenta MAD-698-R-SB12</name>
    <dbReference type="NCBI Taxonomy" id="670580"/>
    <lineage>
        <taxon>Eukaryota</taxon>
        <taxon>Fungi</taxon>
        <taxon>Dikarya</taxon>
        <taxon>Basidiomycota</taxon>
        <taxon>Agaricomycotina</taxon>
        <taxon>Agaricomycetes</taxon>
        <taxon>Polyporales</taxon>
        <taxon>Adustoporiaceae</taxon>
        <taxon>Rhodonia</taxon>
    </lineage>
</organism>
<feature type="compositionally biased region" description="Basic and acidic residues" evidence="6">
    <location>
        <begin position="850"/>
        <end position="864"/>
    </location>
</feature>
<evidence type="ECO:0000256" key="6">
    <source>
        <dbReference type="SAM" id="MobiDB-lite"/>
    </source>
</evidence>
<evidence type="ECO:0000259" key="9">
    <source>
        <dbReference type="Pfam" id="PF01728"/>
    </source>
</evidence>
<proteinExistence type="predicted"/>
<keyword evidence="2 7" id="KW-0812">Transmembrane</keyword>
<dbReference type="GO" id="GO:0032259">
    <property type="term" value="P:methylation"/>
    <property type="evidence" value="ECO:0007669"/>
    <property type="project" value="InterPro"/>
</dbReference>
<feature type="compositionally biased region" description="Low complexity" evidence="6">
    <location>
        <begin position="587"/>
        <end position="596"/>
    </location>
</feature>
<dbReference type="SUPFAM" id="SSF53335">
    <property type="entry name" value="S-adenosyl-L-methionine-dependent methyltransferases"/>
    <property type="match status" value="1"/>
</dbReference>
<feature type="region of interest" description="Disordered" evidence="6">
    <location>
        <begin position="584"/>
        <end position="703"/>
    </location>
</feature>
<dbReference type="InterPro" id="IPR018939">
    <property type="entry name" value="Autophagy-rel_prot_27"/>
</dbReference>
<keyword evidence="3 8" id="KW-0732">Signal</keyword>
<dbReference type="Gene3D" id="2.70.130.10">
    <property type="entry name" value="Mannose-6-phosphate receptor binding domain"/>
    <property type="match status" value="1"/>
</dbReference>
<evidence type="ECO:0000313" key="10">
    <source>
        <dbReference type="EMBL" id="OSX62146.1"/>
    </source>
</evidence>